<feature type="compositionally biased region" description="Basic and acidic residues" evidence="1">
    <location>
        <begin position="1"/>
        <end position="12"/>
    </location>
</feature>
<dbReference type="AlphaFoldDB" id="K4NYN5"/>
<feature type="compositionally biased region" description="Basic and acidic residues" evidence="1">
    <location>
        <begin position="40"/>
        <end position="51"/>
    </location>
</feature>
<reference evidence="2" key="1">
    <citation type="journal article" date="2013" name="Proc. Natl. Acad. Sci. U.S.A.">
        <title>A new member of the 4-methylideneimidazole-5-one-containing aminomutase family from the enediyne kedarcidin biosynthetic pathway.</title>
        <authorList>
            <person name="Huang S.X."/>
            <person name="Lohman J.R."/>
            <person name="Huang T."/>
            <person name="Shen B."/>
        </authorList>
    </citation>
    <scope>NUCLEOTIDE SEQUENCE</scope>
    <source>
        <strain evidence="2">ATCC 53650</strain>
    </source>
</reference>
<feature type="region of interest" description="Disordered" evidence="1">
    <location>
        <begin position="1"/>
        <end position="51"/>
    </location>
</feature>
<accession>K4NYN5</accession>
<sequence>MPEHLTPKDTAWRPRTASDGVPPESNGPELRHAHPGWSADRVRWIGDKGER</sequence>
<evidence type="ECO:0000256" key="1">
    <source>
        <dbReference type="SAM" id="MobiDB-lite"/>
    </source>
</evidence>
<evidence type="ECO:0000313" key="2">
    <source>
        <dbReference type="EMBL" id="AFV52100.1"/>
    </source>
</evidence>
<dbReference type="EMBL" id="JX679499">
    <property type="protein sequence ID" value="AFV52100.1"/>
    <property type="molecule type" value="Genomic_DNA"/>
</dbReference>
<protein>
    <submittedName>
        <fullName evidence="2">Uncharacterized protein</fullName>
    </submittedName>
</protein>
<proteinExistence type="predicted"/>
<organism evidence="2">
    <name type="scientific">Streptoalloteichus sp. ATCC 53650</name>
    <dbReference type="NCBI Taxonomy" id="756733"/>
    <lineage>
        <taxon>Bacteria</taxon>
        <taxon>Bacillati</taxon>
        <taxon>Actinomycetota</taxon>
        <taxon>Actinomycetes</taxon>
        <taxon>Pseudonocardiales</taxon>
        <taxon>Pseudonocardiaceae</taxon>
        <taxon>Streptoalloteichus</taxon>
    </lineage>
</organism>
<name>K4NYN5_9PSEU</name>